<evidence type="ECO:0000256" key="9">
    <source>
        <dbReference type="ARBA" id="ARBA00023224"/>
    </source>
</evidence>
<feature type="transmembrane region" description="Helical" evidence="10">
    <location>
        <begin position="240"/>
        <end position="264"/>
    </location>
</feature>
<evidence type="ECO:0000256" key="6">
    <source>
        <dbReference type="ARBA" id="ARBA00022989"/>
    </source>
</evidence>
<keyword evidence="3 10" id="KW-0716">Sensory transduction</keyword>
<dbReference type="GO" id="GO:0005886">
    <property type="term" value="C:plasma membrane"/>
    <property type="evidence" value="ECO:0007669"/>
    <property type="project" value="UniProtKB-SubCell"/>
</dbReference>
<comment type="caution">
    <text evidence="10">Lacks conserved residue(s) required for the propagation of feature annotation.</text>
</comment>
<keyword evidence="7 10" id="KW-0472">Membrane</keyword>
<keyword evidence="4 10" id="KW-0812">Transmembrane</keyword>
<feature type="transmembrane region" description="Helical" evidence="10">
    <location>
        <begin position="344"/>
        <end position="366"/>
    </location>
</feature>
<dbReference type="InterPro" id="IPR004117">
    <property type="entry name" value="7tm6_olfct_rcpt"/>
</dbReference>
<feature type="transmembrane region" description="Helical" evidence="10">
    <location>
        <begin position="177"/>
        <end position="199"/>
    </location>
</feature>
<dbReference type="GO" id="GO:0007165">
    <property type="term" value="P:signal transduction"/>
    <property type="evidence" value="ECO:0007669"/>
    <property type="project" value="UniProtKB-KW"/>
</dbReference>
<name>A0A6G1LNZ2_9HYME</name>
<evidence type="ECO:0000256" key="10">
    <source>
        <dbReference type="RuleBase" id="RU351113"/>
    </source>
</evidence>
<keyword evidence="8 10" id="KW-0675">Receptor</keyword>
<keyword evidence="9 10" id="KW-0807">Transducer</keyword>
<evidence type="ECO:0000256" key="5">
    <source>
        <dbReference type="ARBA" id="ARBA00022725"/>
    </source>
</evidence>
<sequence>MHLSMGKVRYRTCFASMRDSHPFIRWKEYDDQHYFNIYVLTFDMNTSKSSNFKDFLWATLLNRLSLEFLGLWPKTDGVRKGKLDSDIRVGFSFIMLTFALLIPMVHALIRVSGNMALMIDNLRFTIVILTILLELIIFRWKQTVLSSIINMIAEDWLSLNQRAERDVMRKRASTTRLFMLSLFITLILAYVLVIIMPYFDIPLRSLTNLTDRNKPLPFQTYYLYNTDKSPQFELTFFTQAIALFQVLMIHYGVHTFLVFMIFHICGQLENLKNQIFNLLSSKEFNTALSSIVMTHLRLIRYVNNTENIFTSIMFLMVLQFYITFCLYGYLLLTLISDGNIINMANISQISFMGTAVFLVLAQIFLYCLGGDLIAVHYDEVYRTICDLKWYILERRQARNLILPMLVTEKPFCITAGKMFPLTMSTFCSLLKTAAGYISLLLTMQN</sequence>
<dbReference type="Proteomes" id="UP000479987">
    <property type="component" value="Unassembled WGS sequence"/>
</dbReference>
<evidence type="ECO:0000256" key="8">
    <source>
        <dbReference type="ARBA" id="ARBA00023170"/>
    </source>
</evidence>
<keyword evidence="5 10" id="KW-0552">Olfaction</keyword>
<gene>
    <name evidence="11" type="primary">Or-161</name>
    <name evidence="11" type="synonym">Nful_v1.0-Or-161</name>
    <name evidence="11" type="ORF">NFUL_NFUL000311</name>
</gene>
<reference evidence="11 12" key="1">
    <citation type="submission" date="2019-08" db="EMBL/GenBank/DDBJ databases">
        <title>High quality draft denovo assembly of Nylanderia fulva.</title>
        <authorList>
            <person name="Vargo E.L."/>
            <person name="Tarone A.M."/>
            <person name="Konganti K.R."/>
        </authorList>
    </citation>
    <scope>NUCLEOTIDE SEQUENCE [LARGE SCALE GENOMIC DNA]</scope>
    <source>
        <strain evidence="11">TAMU-Nful-2015</strain>
        <tissue evidence="11">Whole body</tissue>
    </source>
</reference>
<keyword evidence="6 10" id="KW-1133">Transmembrane helix</keyword>
<dbReference type="EMBL" id="SGBU01000041">
    <property type="protein sequence ID" value="KAF3054316.1"/>
    <property type="molecule type" value="Genomic_DNA"/>
</dbReference>
<accession>A0A6G1LNZ2</accession>
<evidence type="ECO:0000256" key="3">
    <source>
        <dbReference type="ARBA" id="ARBA00022606"/>
    </source>
</evidence>
<evidence type="ECO:0000256" key="2">
    <source>
        <dbReference type="ARBA" id="ARBA00022475"/>
    </source>
</evidence>
<keyword evidence="12" id="KW-1185">Reference proteome</keyword>
<evidence type="ECO:0000256" key="4">
    <source>
        <dbReference type="ARBA" id="ARBA00022692"/>
    </source>
</evidence>
<dbReference type="PANTHER" id="PTHR21137:SF35">
    <property type="entry name" value="ODORANT RECEPTOR 19A-RELATED"/>
    <property type="match status" value="1"/>
</dbReference>
<dbReference type="PANTHER" id="PTHR21137">
    <property type="entry name" value="ODORANT RECEPTOR"/>
    <property type="match status" value="1"/>
</dbReference>
<feature type="transmembrane region" description="Helical" evidence="10">
    <location>
        <begin position="308"/>
        <end position="332"/>
    </location>
</feature>
<evidence type="ECO:0000313" key="12">
    <source>
        <dbReference type="Proteomes" id="UP000479987"/>
    </source>
</evidence>
<dbReference type="Pfam" id="PF02949">
    <property type="entry name" value="7tm_6"/>
    <property type="match status" value="1"/>
</dbReference>
<comment type="similarity">
    <text evidence="10">Belongs to the insect chemoreceptor superfamily. Heteromeric odorant receptor channel (TC 1.A.69) family.</text>
</comment>
<dbReference type="AlphaFoldDB" id="A0A6G1LNZ2"/>
<comment type="subcellular location">
    <subcellularLocation>
        <location evidence="1 10">Cell membrane</location>
        <topology evidence="1 10">Multi-pass membrane protein</topology>
    </subcellularLocation>
</comment>
<dbReference type="GO" id="GO:0004984">
    <property type="term" value="F:olfactory receptor activity"/>
    <property type="evidence" value="ECO:0007669"/>
    <property type="project" value="InterPro"/>
</dbReference>
<proteinExistence type="inferred from homology"/>
<keyword evidence="2" id="KW-1003">Cell membrane</keyword>
<organism evidence="11 12">
    <name type="scientific">Nylanderia fulva</name>
    <dbReference type="NCBI Taxonomy" id="613905"/>
    <lineage>
        <taxon>Eukaryota</taxon>
        <taxon>Metazoa</taxon>
        <taxon>Ecdysozoa</taxon>
        <taxon>Arthropoda</taxon>
        <taxon>Hexapoda</taxon>
        <taxon>Insecta</taxon>
        <taxon>Pterygota</taxon>
        <taxon>Neoptera</taxon>
        <taxon>Endopterygota</taxon>
        <taxon>Hymenoptera</taxon>
        <taxon>Apocrita</taxon>
        <taxon>Aculeata</taxon>
        <taxon>Formicoidea</taxon>
        <taxon>Formicidae</taxon>
        <taxon>Formicinae</taxon>
        <taxon>Nylanderia</taxon>
    </lineage>
</organism>
<evidence type="ECO:0000313" key="11">
    <source>
        <dbReference type="EMBL" id="KAF3054316.1"/>
    </source>
</evidence>
<feature type="transmembrane region" description="Helical" evidence="10">
    <location>
        <begin position="121"/>
        <end position="140"/>
    </location>
</feature>
<evidence type="ECO:0000256" key="1">
    <source>
        <dbReference type="ARBA" id="ARBA00004651"/>
    </source>
</evidence>
<comment type="caution">
    <text evidence="11">The sequence shown here is derived from an EMBL/GenBank/DDBJ whole genome shotgun (WGS) entry which is preliminary data.</text>
</comment>
<evidence type="ECO:0000256" key="7">
    <source>
        <dbReference type="ARBA" id="ARBA00023136"/>
    </source>
</evidence>
<dbReference type="GO" id="GO:0005549">
    <property type="term" value="F:odorant binding"/>
    <property type="evidence" value="ECO:0007669"/>
    <property type="project" value="InterPro"/>
</dbReference>
<protein>
    <recommendedName>
        <fullName evidence="10">Odorant receptor</fullName>
    </recommendedName>
</protein>
<feature type="transmembrane region" description="Helical" evidence="10">
    <location>
        <begin position="89"/>
        <end position="109"/>
    </location>
</feature>